<dbReference type="FunFam" id="3.90.1530.30:FF:000001">
    <property type="entry name" value="Chromosome partitioning protein ParB"/>
    <property type="match status" value="1"/>
</dbReference>
<sequence>MRKQHLGAISLKKPLQIDSTTKQSGISRAMNDDPSKKRLGRGLAALIGEIDRPVEERKAPVPIERNVPIEFVTRNPRNPRRMFSEGELEDLAQSIKEHGVVQPIVVRPAPGQPDRFELIAGERRWRASQRAGVDTIPVIVRDVDDRVALEIAIIENVQRADLNAVEEALGYQQLIDNHDYTQNDLAQVIGKSRSHVANTLRLLKLPQPVQDFIVDGALSAGHARSLITMENPTAMAERIVKDGLSVRQVEALAQAEARGEANARSVKPGPVEKDADTKALEKLLSDVTGMKVEINHRDRGGEVKIRYSSLEQLDEICRRLQS</sequence>
<dbReference type="EMBL" id="ACQA01000001">
    <property type="protein sequence ID" value="EEQ96934.1"/>
    <property type="molecule type" value="Genomic_DNA"/>
</dbReference>
<dbReference type="InterPro" id="IPR050336">
    <property type="entry name" value="Chromosome_partition/occlusion"/>
</dbReference>
<dbReference type="CDD" id="cd16393">
    <property type="entry name" value="SPO0J_N"/>
    <property type="match status" value="1"/>
</dbReference>
<evidence type="ECO:0000256" key="1">
    <source>
        <dbReference type="ARBA" id="ARBA00006295"/>
    </source>
</evidence>
<dbReference type="SMART" id="SM00470">
    <property type="entry name" value="ParB"/>
    <property type="match status" value="1"/>
</dbReference>
<evidence type="ECO:0000256" key="2">
    <source>
        <dbReference type="ARBA" id="ARBA00022829"/>
    </source>
</evidence>
<dbReference type="InterPro" id="IPR003115">
    <property type="entry name" value="ParB_N"/>
</dbReference>
<dbReference type="InterPro" id="IPR041468">
    <property type="entry name" value="HTH_ParB/Spo0J"/>
</dbReference>
<dbReference type="InterPro" id="IPR036086">
    <property type="entry name" value="ParB/Sulfiredoxin_sf"/>
</dbReference>
<dbReference type="InterPro" id="IPR057240">
    <property type="entry name" value="ParB_dimer_C"/>
</dbReference>
<comment type="function">
    <text evidence="4">Involved in chromosome partition. Localize to both poles of the predivisional cell following completion of DNA replication. Binds to the DNA origin of replication.</text>
</comment>
<dbReference type="Pfam" id="PF02195">
    <property type="entry name" value="ParB_N"/>
    <property type="match status" value="1"/>
</dbReference>
<dbReference type="Gene3D" id="3.90.1530.30">
    <property type="match status" value="1"/>
</dbReference>
<dbReference type="GO" id="GO:0005694">
    <property type="term" value="C:chromosome"/>
    <property type="evidence" value="ECO:0007669"/>
    <property type="project" value="TreeGrafter"/>
</dbReference>
<accession>C4WKJ9</accession>
<gene>
    <name evidence="7" type="ORF">OINT_1002411</name>
</gene>
<dbReference type="GO" id="GO:0007059">
    <property type="term" value="P:chromosome segregation"/>
    <property type="evidence" value="ECO:0007669"/>
    <property type="project" value="UniProtKB-KW"/>
</dbReference>
<evidence type="ECO:0000313" key="7">
    <source>
        <dbReference type="EMBL" id="EEQ96934.1"/>
    </source>
</evidence>
<dbReference type="AlphaFoldDB" id="C4WKJ9"/>
<dbReference type="Pfam" id="PF23552">
    <property type="entry name" value="ParB_C"/>
    <property type="match status" value="1"/>
</dbReference>
<dbReference type="PANTHER" id="PTHR33375">
    <property type="entry name" value="CHROMOSOME-PARTITIONING PROTEIN PARB-RELATED"/>
    <property type="match status" value="1"/>
</dbReference>
<keyword evidence="2" id="KW-0159">Chromosome partition</keyword>
<feature type="compositionally biased region" description="Polar residues" evidence="5">
    <location>
        <begin position="17"/>
        <end position="26"/>
    </location>
</feature>
<evidence type="ECO:0000256" key="4">
    <source>
        <dbReference type="ARBA" id="ARBA00025472"/>
    </source>
</evidence>
<reference evidence="7 8" key="1">
    <citation type="submission" date="2009-05" db="EMBL/GenBank/DDBJ databases">
        <authorList>
            <person name="Setubal J.C."/>
            <person name="Boyle S."/>
            <person name="Crasta O.R."/>
            <person name="Gillespie J.J."/>
            <person name="Kenyon R.W."/>
            <person name="Lu J."/>
            <person name="Mane S."/>
            <person name="Nagrani S."/>
            <person name="Shallom J.M."/>
            <person name="Shallom S."/>
            <person name="Shukla M."/>
            <person name="Snyder E.E."/>
            <person name="Sobral B.W."/>
            <person name="Wattam A.R."/>
            <person name="Will R."/>
            <person name="Williams K."/>
            <person name="Yoo H."/>
            <person name="Munk C."/>
            <person name="Tapia R."/>
            <person name="Green L."/>
            <person name="Rogers Y."/>
            <person name="Detter J.C."/>
            <person name="Bruce D."/>
            <person name="Brettin T.S."/>
            <person name="Tsolis R."/>
        </authorList>
    </citation>
    <scope>NUCLEOTIDE SEQUENCE [LARGE SCALE GENOMIC DNA]</scope>
    <source>
        <strain evidence="7 8">LMG 3301</strain>
    </source>
</reference>
<dbReference type="NCBIfam" id="TIGR00180">
    <property type="entry name" value="parB_part"/>
    <property type="match status" value="1"/>
</dbReference>
<dbReference type="Gene3D" id="1.10.10.2830">
    <property type="match status" value="1"/>
</dbReference>
<feature type="region of interest" description="Disordered" evidence="5">
    <location>
        <begin position="1"/>
        <end position="37"/>
    </location>
</feature>
<dbReference type="GO" id="GO:0045881">
    <property type="term" value="P:positive regulation of sporulation resulting in formation of a cellular spore"/>
    <property type="evidence" value="ECO:0007669"/>
    <property type="project" value="TreeGrafter"/>
</dbReference>
<proteinExistence type="inferred from homology"/>
<comment type="similarity">
    <text evidence="1">Belongs to the ParB family.</text>
</comment>
<dbReference type="InterPro" id="IPR004437">
    <property type="entry name" value="ParB/RepB/Spo0J"/>
</dbReference>
<dbReference type="SUPFAM" id="SSF110849">
    <property type="entry name" value="ParB/Sulfiredoxin"/>
    <property type="match status" value="1"/>
</dbReference>
<evidence type="ECO:0000256" key="3">
    <source>
        <dbReference type="ARBA" id="ARBA00023125"/>
    </source>
</evidence>
<evidence type="ECO:0000256" key="5">
    <source>
        <dbReference type="SAM" id="MobiDB-lite"/>
    </source>
</evidence>
<dbReference type="HOGENOM" id="CLU_023853_0_0_5"/>
<comment type="caution">
    <text evidence="7">The sequence shown here is derived from an EMBL/GenBank/DDBJ whole genome shotgun (WGS) entry which is preliminary data.</text>
</comment>
<dbReference type="PANTHER" id="PTHR33375:SF1">
    <property type="entry name" value="CHROMOSOME-PARTITIONING PROTEIN PARB-RELATED"/>
    <property type="match status" value="1"/>
</dbReference>
<evidence type="ECO:0000313" key="8">
    <source>
        <dbReference type="Proteomes" id="UP000004386"/>
    </source>
</evidence>
<protein>
    <submittedName>
        <fullName evidence="7">ParB-like partition protein</fullName>
    </submittedName>
</protein>
<dbReference type="Proteomes" id="UP000004386">
    <property type="component" value="Unassembled WGS sequence"/>
</dbReference>
<feature type="domain" description="ParB-like N-terminal" evidence="6">
    <location>
        <begin position="65"/>
        <end position="157"/>
    </location>
</feature>
<keyword evidence="3" id="KW-0238">DNA-binding</keyword>
<dbReference type="GO" id="GO:0003677">
    <property type="term" value="F:DNA binding"/>
    <property type="evidence" value="ECO:0007669"/>
    <property type="project" value="UniProtKB-KW"/>
</dbReference>
<name>C4WKJ9_9HYPH</name>
<dbReference type="Pfam" id="PF17762">
    <property type="entry name" value="HTH_ParB"/>
    <property type="match status" value="1"/>
</dbReference>
<organism evidence="7 8">
    <name type="scientific">Brucella intermedia LMG 3301</name>
    <dbReference type="NCBI Taxonomy" id="641118"/>
    <lineage>
        <taxon>Bacteria</taxon>
        <taxon>Pseudomonadati</taxon>
        <taxon>Pseudomonadota</taxon>
        <taxon>Alphaproteobacteria</taxon>
        <taxon>Hyphomicrobiales</taxon>
        <taxon>Brucellaceae</taxon>
        <taxon>Brucella/Ochrobactrum group</taxon>
        <taxon>Brucella</taxon>
    </lineage>
</organism>
<dbReference type="FunFam" id="1.10.10.2830:FF:000001">
    <property type="entry name" value="Chromosome partitioning protein ParB"/>
    <property type="match status" value="1"/>
</dbReference>
<evidence type="ECO:0000259" key="6">
    <source>
        <dbReference type="SMART" id="SM00470"/>
    </source>
</evidence>